<evidence type="ECO:0000256" key="2">
    <source>
        <dbReference type="SAM" id="SignalP"/>
    </source>
</evidence>
<keyword evidence="1" id="KW-0472">Membrane</keyword>
<keyword evidence="1" id="KW-0812">Transmembrane</keyword>
<keyword evidence="2" id="KW-0732">Signal</keyword>
<name>A0A9D1PBE2_9FIRM</name>
<feature type="signal peptide" evidence="2">
    <location>
        <begin position="1"/>
        <end position="25"/>
    </location>
</feature>
<evidence type="ECO:0000313" key="3">
    <source>
        <dbReference type="EMBL" id="HIV28999.1"/>
    </source>
</evidence>
<evidence type="ECO:0000313" key="4">
    <source>
        <dbReference type="Proteomes" id="UP000886884"/>
    </source>
</evidence>
<organism evidence="3 4">
    <name type="scientific">Candidatus Ornithocaccomicrobium faecavium</name>
    <dbReference type="NCBI Taxonomy" id="2840890"/>
    <lineage>
        <taxon>Bacteria</taxon>
        <taxon>Bacillati</taxon>
        <taxon>Bacillota</taxon>
        <taxon>Clostridia</taxon>
        <taxon>Candidatus Ornithocaccomicrobium</taxon>
    </lineage>
</organism>
<reference evidence="3" key="2">
    <citation type="journal article" date="2021" name="PeerJ">
        <title>Extensive microbial diversity within the chicken gut microbiome revealed by metagenomics and culture.</title>
        <authorList>
            <person name="Gilroy R."/>
            <person name="Ravi A."/>
            <person name="Getino M."/>
            <person name="Pursley I."/>
            <person name="Horton D.L."/>
            <person name="Alikhan N.F."/>
            <person name="Baker D."/>
            <person name="Gharbi K."/>
            <person name="Hall N."/>
            <person name="Watson M."/>
            <person name="Adriaenssens E.M."/>
            <person name="Foster-Nyarko E."/>
            <person name="Jarju S."/>
            <person name="Secka A."/>
            <person name="Antonio M."/>
            <person name="Oren A."/>
            <person name="Chaudhuri R.R."/>
            <person name="La Ragione R."/>
            <person name="Hildebrand F."/>
            <person name="Pallen M.J."/>
        </authorList>
    </citation>
    <scope>NUCLEOTIDE SEQUENCE</scope>
    <source>
        <strain evidence="3">CHK183-6373</strain>
    </source>
</reference>
<comment type="caution">
    <text evidence="3">The sequence shown here is derived from an EMBL/GenBank/DDBJ whole genome shotgun (WGS) entry which is preliminary data.</text>
</comment>
<proteinExistence type="predicted"/>
<sequence length="127" mass="13550">MKTAKLVLGIISIVLSLFVMFQSCAAGIGDAMMGEGGTSGSAGTIVAFLIMCGGIIMIAARKNKGGAIAAMIVYALAWLIGITMHGIFTDLIVWGWMACIIAVINLISIFTQYKQPKRLPNQRRRDA</sequence>
<feature type="transmembrane region" description="Helical" evidence="1">
    <location>
        <begin position="67"/>
        <end position="88"/>
    </location>
</feature>
<protein>
    <recommendedName>
        <fullName evidence="5">Lipoprotein</fullName>
    </recommendedName>
</protein>
<dbReference type="PROSITE" id="PS51257">
    <property type="entry name" value="PROKAR_LIPOPROTEIN"/>
    <property type="match status" value="1"/>
</dbReference>
<dbReference type="Proteomes" id="UP000886884">
    <property type="component" value="Unassembled WGS sequence"/>
</dbReference>
<keyword evidence="1" id="KW-1133">Transmembrane helix</keyword>
<evidence type="ECO:0000256" key="1">
    <source>
        <dbReference type="SAM" id="Phobius"/>
    </source>
</evidence>
<dbReference type="EMBL" id="DVOT01000246">
    <property type="protein sequence ID" value="HIV28999.1"/>
    <property type="molecule type" value="Genomic_DNA"/>
</dbReference>
<feature type="transmembrane region" description="Helical" evidence="1">
    <location>
        <begin position="41"/>
        <end position="60"/>
    </location>
</feature>
<evidence type="ECO:0008006" key="5">
    <source>
        <dbReference type="Google" id="ProtNLM"/>
    </source>
</evidence>
<gene>
    <name evidence="3" type="ORF">IAA64_13635</name>
</gene>
<dbReference type="AlphaFoldDB" id="A0A9D1PBE2"/>
<feature type="chain" id="PRO_5038789448" description="Lipoprotein" evidence="2">
    <location>
        <begin position="26"/>
        <end position="127"/>
    </location>
</feature>
<feature type="transmembrane region" description="Helical" evidence="1">
    <location>
        <begin position="94"/>
        <end position="113"/>
    </location>
</feature>
<reference evidence="3" key="1">
    <citation type="submission" date="2020-10" db="EMBL/GenBank/DDBJ databases">
        <authorList>
            <person name="Gilroy R."/>
        </authorList>
    </citation>
    <scope>NUCLEOTIDE SEQUENCE</scope>
    <source>
        <strain evidence="3">CHK183-6373</strain>
    </source>
</reference>
<accession>A0A9D1PBE2</accession>